<sequence>MPNRFTIAAVVACGFLRSAAFVDTATACHDPAAWLSSSSRSVTSGLQLPSTCDPAHSCSPQQCSTATSRPWGKQPGVVLVALPGLKQKASSSKKTYIHNYFTRARCEAGEGDEEGDPIIPQASQAPAALLCPIQEYVTVLRPTRTEHKREVRQDQEQELDSIRQVTNFGMGSSIIEKLVLLADTALDEFWNSPIGKNNDKDVPCGGAKRSNLYPVSSEYELEASGPAPTSGIVNLDPGKMKMISPSGNNRATVDEIHQHSQPQIEAVQANESTDKGRVCSTLLHGLKEASWEWPTILEQDDWPQREINMEAPSMGEGTMSPQEEKPPQNDPHKDRGDVVRPEYIIQTINASVLAAVKSLTWQSHKMEIHLELTHKHTNYRQ</sequence>
<comment type="caution">
    <text evidence="3">The sequence shown here is derived from an EMBL/GenBank/DDBJ whole genome shotgun (WGS) entry which is preliminary data.</text>
</comment>
<dbReference type="Proteomes" id="UP001066276">
    <property type="component" value="Chromosome 1_1"/>
</dbReference>
<reference evidence="3" key="1">
    <citation type="journal article" date="2022" name="bioRxiv">
        <title>Sequencing and chromosome-scale assembly of the giantPleurodeles waltlgenome.</title>
        <authorList>
            <person name="Brown T."/>
            <person name="Elewa A."/>
            <person name="Iarovenko S."/>
            <person name="Subramanian E."/>
            <person name="Araus A.J."/>
            <person name="Petzold A."/>
            <person name="Susuki M."/>
            <person name="Suzuki K.-i.T."/>
            <person name="Hayashi T."/>
            <person name="Toyoda A."/>
            <person name="Oliveira C."/>
            <person name="Osipova E."/>
            <person name="Leigh N.D."/>
            <person name="Simon A."/>
            <person name="Yun M.H."/>
        </authorList>
    </citation>
    <scope>NUCLEOTIDE SEQUENCE</scope>
    <source>
        <strain evidence="3">20211129_DDA</strain>
        <tissue evidence="3">Liver</tissue>
    </source>
</reference>
<dbReference type="AlphaFoldDB" id="A0AAV7WR84"/>
<feature type="region of interest" description="Disordered" evidence="1">
    <location>
        <begin position="311"/>
        <end position="336"/>
    </location>
</feature>
<evidence type="ECO:0000313" key="3">
    <source>
        <dbReference type="EMBL" id="KAJ1215291.1"/>
    </source>
</evidence>
<feature type="compositionally biased region" description="Basic and acidic residues" evidence="1">
    <location>
        <begin position="322"/>
        <end position="336"/>
    </location>
</feature>
<gene>
    <name evidence="3" type="ORF">NDU88_002900</name>
</gene>
<proteinExistence type="predicted"/>
<name>A0AAV7WR84_PLEWA</name>
<evidence type="ECO:0000313" key="4">
    <source>
        <dbReference type="Proteomes" id="UP001066276"/>
    </source>
</evidence>
<feature type="signal peptide" evidence="2">
    <location>
        <begin position="1"/>
        <end position="20"/>
    </location>
</feature>
<keyword evidence="2" id="KW-0732">Signal</keyword>
<dbReference type="EMBL" id="JANPWB010000001">
    <property type="protein sequence ID" value="KAJ1215291.1"/>
    <property type="molecule type" value="Genomic_DNA"/>
</dbReference>
<protein>
    <submittedName>
        <fullName evidence="3">Uncharacterized protein</fullName>
    </submittedName>
</protein>
<accession>A0AAV7WR84</accession>
<organism evidence="3 4">
    <name type="scientific">Pleurodeles waltl</name>
    <name type="common">Iberian ribbed newt</name>
    <dbReference type="NCBI Taxonomy" id="8319"/>
    <lineage>
        <taxon>Eukaryota</taxon>
        <taxon>Metazoa</taxon>
        <taxon>Chordata</taxon>
        <taxon>Craniata</taxon>
        <taxon>Vertebrata</taxon>
        <taxon>Euteleostomi</taxon>
        <taxon>Amphibia</taxon>
        <taxon>Batrachia</taxon>
        <taxon>Caudata</taxon>
        <taxon>Salamandroidea</taxon>
        <taxon>Salamandridae</taxon>
        <taxon>Pleurodelinae</taxon>
        <taxon>Pleurodeles</taxon>
    </lineage>
</organism>
<keyword evidence="4" id="KW-1185">Reference proteome</keyword>
<feature type="chain" id="PRO_5043406556" evidence="2">
    <location>
        <begin position="21"/>
        <end position="381"/>
    </location>
</feature>
<evidence type="ECO:0000256" key="1">
    <source>
        <dbReference type="SAM" id="MobiDB-lite"/>
    </source>
</evidence>
<evidence type="ECO:0000256" key="2">
    <source>
        <dbReference type="SAM" id="SignalP"/>
    </source>
</evidence>